<dbReference type="EMBL" id="JBEVYD010000008">
    <property type="protein sequence ID" value="KAL3231043.1"/>
    <property type="molecule type" value="Genomic_DNA"/>
</dbReference>
<sequence length="460" mass="52898">MEFDSIALKLSEFATKALENAPDDDITERAKIERQLRQQSRRHMRVVDALKKNHLHEVDEEDLYKYLVDYPNMAAFHARYRWKRLLMEDSGISRNDLVKKLNKRRSSDDSSNTKKRSKILEEKSSKLREMVENIEKNTQTVRDMLENEISMNDEKNSSKSLDSFQQNIRNTWKNESINNRKVLNQNQNSTSSLCMALKDVEAADKKHEISQSKPLSLFVENEDNSEAENIVTICKSDDVTTQSYSEHSRIDTVDNVHSNGAQSNDIAHVAVKDMEPNKGECHLDRSIDIELNKKTKLIDKTSSTAHKSGLLSRERNLNTENVIQGQQQKMTHVLSNLNRVDKDFEALSHTAKIDGGYCSYEKNRSLQDHLRENDGTVSASAPSSEERAKNNRALPSGNLKVNNLYKEWKYGGHESNGYNRKKGYREGILHNNNRRLKNTKIPKSLKKIDDVVQKYSLEDS</sequence>
<accession>A0ABR4NS12</accession>
<evidence type="ECO:0000313" key="3">
    <source>
        <dbReference type="Proteomes" id="UP001623330"/>
    </source>
</evidence>
<proteinExistence type="predicted"/>
<comment type="caution">
    <text evidence="2">The sequence shown here is derived from an EMBL/GenBank/DDBJ whole genome shotgun (WGS) entry which is preliminary data.</text>
</comment>
<dbReference type="Proteomes" id="UP001623330">
    <property type="component" value="Unassembled WGS sequence"/>
</dbReference>
<evidence type="ECO:0000256" key="1">
    <source>
        <dbReference type="SAM" id="MobiDB-lite"/>
    </source>
</evidence>
<feature type="region of interest" description="Disordered" evidence="1">
    <location>
        <begin position="373"/>
        <end position="397"/>
    </location>
</feature>
<evidence type="ECO:0000313" key="2">
    <source>
        <dbReference type="EMBL" id="KAL3231043.1"/>
    </source>
</evidence>
<reference evidence="2 3" key="1">
    <citation type="submission" date="2024-05" db="EMBL/GenBank/DDBJ databases">
        <title>Long read based assembly of the Candida bracarensis genome reveals expanded adhesin content.</title>
        <authorList>
            <person name="Marcet-Houben M."/>
            <person name="Ksiezopolska E."/>
            <person name="Gabaldon T."/>
        </authorList>
    </citation>
    <scope>NUCLEOTIDE SEQUENCE [LARGE SCALE GENOMIC DNA]</scope>
    <source>
        <strain evidence="2 3">CBM6</strain>
    </source>
</reference>
<name>A0ABR4NS12_9SACH</name>
<feature type="compositionally biased region" description="Basic and acidic residues" evidence="1">
    <location>
        <begin position="105"/>
        <end position="124"/>
    </location>
</feature>
<protein>
    <submittedName>
        <fullName evidence="2">Uncharacterized protein</fullName>
    </submittedName>
</protein>
<keyword evidence="3" id="KW-1185">Reference proteome</keyword>
<gene>
    <name evidence="2" type="ORF">RNJ44_00682</name>
</gene>
<feature type="region of interest" description="Disordered" evidence="1">
    <location>
        <begin position="102"/>
        <end position="124"/>
    </location>
</feature>
<organism evidence="2 3">
    <name type="scientific">Nakaseomyces bracarensis</name>
    <dbReference type="NCBI Taxonomy" id="273131"/>
    <lineage>
        <taxon>Eukaryota</taxon>
        <taxon>Fungi</taxon>
        <taxon>Dikarya</taxon>
        <taxon>Ascomycota</taxon>
        <taxon>Saccharomycotina</taxon>
        <taxon>Saccharomycetes</taxon>
        <taxon>Saccharomycetales</taxon>
        <taxon>Saccharomycetaceae</taxon>
        <taxon>Nakaseomyces</taxon>
    </lineage>
</organism>